<protein>
    <submittedName>
        <fullName evidence="1">Uncharacterized protein</fullName>
    </submittedName>
</protein>
<organism evidence="1">
    <name type="scientific">Ralstonia pickettii (strain 12J)</name>
    <dbReference type="NCBI Taxonomy" id="402626"/>
    <lineage>
        <taxon>Bacteria</taxon>
        <taxon>Pseudomonadati</taxon>
        <taxon>Pseudomonadota</taxon>
        <taxon>Betaproteobacteria</taxon>
        <taxon>Burkholderiales</taxon>
        <taxon>Burkholderiaceae</taxon>
        <taxon>Ralstonia</taxon>
    </lineage>
</organism>
<dbReference type="KEGG" id="rpi:Rpic_3177"/>
<name>B2UDQ8_RALPJ</name>
<dbReference type="EMBL" id="CP001068">
    <property type="protein sequence ID" value="ACD28299.1"/>
    <property type="molecule type" value="Genomic_DNA"/>
</dbReference>
<dbReference type="STRING" id="402626.Rpic_3177"/>
<gene>
    <name evidence="1" type="ordered locus">Rpic_3177</name>
</gene>
<evidence type="ECO:0000313" key="1">
    <source>
        <dbReference type="EMBL" id="ACD28299.1"/>
    </source>
</evidence>
<sequence>MSMSVPELKWAFPIDPAYSWFESFADQFASPDVVFIVDIEDDKPNAYAFSSPHLSELTTAAEIWARATSLKAVLDGAFYLLHGRDFRPFRLHDLVNLNDDRRYGMLVDEYEVIAAPFSDTSGNWISSWSSLRSPFRNFTSAMLWLAREDDKSKGLLQFLGFQGCTWIALYALLDFMKTGGLSVKEIATLSGSSEAEIKRFTHTANNFSAIGPLCRHGELGHQPPVNPMRLSEAAAIVLPAARKFLAKRVSDLGLQLCWEKGKK</sequence>
<reference evidence="1" key="1">
    <citation type="submission" date="2008-05" db="EMBL/GenBank/DDBJ databases">
        <title>Complete sequence of chromosome1 of Ralstonia pickettii 12J.</title>
        <authorList>
            <consortium name="US DOE Joint Genome Institute"/>
            <person name="Lucas S."/>
            <person name="Copeland A."/>
            <person name="Lapidus A."/>
            <person name="Glavina del Rio T."/>
            <person name="Dalin E."/>
            <person name="Tice H."/>
            <person name="Bruce D."/>
            <person name="Goodwin L."/>
            <person name="Pitluck S."/>
            <person name="Meincke L."/>
            <person name="Brettin T."/>
            <person name="Detter J.C."/>
            <person name="Han C."/>
            <person name="Kuske C.R."/>
            <person name="Schmutz J."/>
            <person name="Larimer F."/>
            <person name="Land M."/>
            <person name="Hauser L."/>
            <person name="Kyrpides N."/>
            <person name="Mikhailova N."/>
            <person name="Marsh T."/>
            <person name="Richardson P."/>
        </authorList>
    </citation>
    <scope>NUCLEOTIDE SEQUENCE</scope>
    <source>
        <strain evidence="1">12J</strain>
    </source>
</reference>
<proteinExistence type="predicted"/>
<dbReference type="AlphaFoldDB" id="B2UDQ8"/>
<dbReference type="HOGENOM" id="CLU_1057159_0_0_4"/>
<accession>B2UDQ8</accession>